<protein>
    <submittedName>
        <fullName evidence="2">Uncharacterized protein</fullName>
    </submittedName>
</protein>
<feature type="compositionally biased region" description="Acidic residues" evidence="1">
    <location>
        <begin position="1"/>
        <end position="22"/>
    </location>
</feature>
<name>A0A1Y5EUX4_COLPS</name>
<dbReference type="NCBIfam" id="NF046101">
    <property type="entry name" value="PA3496_fam"/>
    <property type="match status" value="1"/>
</dbReference>
<dbReference type="EMBL" id="MAAF01000019">
    <property type="protein sequence ID" value="OUR84417.1"/>
    <property type="molecule type" value="Genomic_DNA"/>
</dbReference>
<organism evidence="2 3">
    <name type="scientific">Colwellia psychrerythraea</name>
    <name type="common">Vibrio psychroerythus</name>
    <dbReference type="NCBI Taxonomy" id="28229"/>
    <lineage>
        <taxon>Bacteria</taxon>
        <taxon>Pseudomonadati</taxon>
        <taxon>Pseudomonadota</taxon>
        <taxon>Gammaproteobacteria</taxon>
        <taxon>Alteromonadales</taxon>
        <taxon>Colwelliaceae</taxon>
        <taxon>Colwellia</taxon>
    </lineage>
</organism>
<feature type="region of interest" description="Disordered" evidence="1">
    <location>
        <begin position="1"/>
        <end position="45"/>
    </location>
</feature>
<dbReference type="Proteomes" id="UP000243053">
    <property type="component" value="Unassembled WGS sequence"/>
</dbReference>
<evidence type="ECO:0000256" key="1">
    <source>
        <dbReference type="SAM" id="MobiDB-lite"/>
    </source>
</evidence>
<sequence>MKIDIDDNFPDEPSDSSSDESTDNNNSLKGTSLAEKHAQEQAQKNLLARKRIDELKEKKHLKDLLDDSEDW</sequence>
<accession>A0A1Y5EUX4</accession>
<evidence type="ECO:0000313" key="2">
    <source>
        <dbReference type="EMBL" id="OUR84417.1"/>
    </source>
</evidence>
<evidence type="ECO:0000313" key="3">
    <source>
        <dbReference type="Proteomes" id="UP000243053"/>
    </source>
</evidence>
<gene>
    <name evidence="2" type="ORF">A9Q75_02830</name>
</gene>
<comment type="caution">
    <text evidence="2">The sequence shown here is derived from an EMBL/GenBank/DDBJ whole genome shotgun (WGS) entry which is preliminary data.</text>
</comment>
<dbReference type="InterPro" id="IPR058059">
    <property type="entry name" value="PA3496-like"/>
</dbReference>
<reference evidence="3" key="1">
    <citation type="journal article" date="2017" name="Proc. Natl. Acad. Sci. U.S.A.">
        <title>Simulation of Deepwater Horizon oil plume reveals substrate specialization within a complex community of hydrocarbon degraders.</title>
        <authorList>
            <person name="Hu P."/>
            <person name="Dubinsky E.A."/>
            <person name="Probst A.J."/>
            <person name="Wang J."/>
            <person name="Sieber C.M.K."/>
            <person name="Tom L.M."/>
            <person name="Gardinali P."/>
            <person name="Banfield J.F."/>
            <person name="Atlas R.M."/>
            <person name="Andersen G.L."/>
        </authorList>
    </citation>
    <scope>NUCLEOTIDE SEQUENCE [LARGE SCALE GENOMIC DNA]</scope>
</reference>
<dbReference type="AlphaFoldDB" id="A0A1Y5EUX4"/>
<proteinExistence type="predicted"/>